<name>A0ABD3QUJ0_9STRA</name>
<dbReference type="InterPro" id="IPR033891">
    <property type="entry name" value="TTC38"/>
</dbReference>
<proteinExistence type="inferred from homology"/>
<gene>
    <name evidence="5" type="ORF">HJC23_013165</name>
</gene>
<evidence type="ECO:0000313" key="6">
    <source>
        <dbReference type="Proteomes" id="UP001516023"/>
    </source>
</evidence>
<dbReference type="PANTHER" id="PTHR16263">
    <property type="entry name" value="TETRATRICOPEPTIDE REPEAT PROTEIN 38"/>
    <property type="match status" value="1"/>
</dbReference>
<reference evidence="5 6" key="1">
    <citation type="journal article" date="2020" name="G3 (Bethesda)">
        <title>Improved Reference Genome for Cyclotella cryptica CCMP332, a Model for Cell Wall Morphogenesis, Salinity Adaptation, and Lipid Production in Diatoms (Bacillariophyta).</title>
        <authorList>
            <person name="Roberts W.R."/>
            <person name="Downey K.M."/>
            <person name="Ruck E.C."/>
            <person name="Traller J.C."/>
            <person name="Alverson A.J."/>
        </authorList>
    </citation>
    <scope>NUCLEOTIDE SEQUENCE [LARGE SCALE GENOMIC DNA]</scope>
    <source>
        <strain evidence="5 6">CCMP332</strain>
    </source>
</reference>
<evidence type="ECO:0000256" key="4">
    <source>
        <dbReference type="ARBA" id="ARBA00022803"/>
    </source>
</evidence>
<dbReference type="PANTHER" id="PTHR16263:SF4">
    <property type="entry name" value="TETRATRICOPEPTIDE REPEAT PROTEIN 38"/>
    <property type="match status" value="1"/>
</dbReference>
<comment type="caution">
    <text evidence="5">The sequence shown here is derived from an EMBL/GenBank/DDBJ whole genome shotgun (WGS) entry which is preliminary data.</text>
</comment>
<evidence type="ECO:0000256" key="3">
    <source>
        <dbReference type="ARBA" id="ARBA00022737"/>
    </source>
</evidence>
<evidence type="ECO:0000256" key="1">
    <source>
        <dbReference type="ARBA" id="ARBA00005857"/>
    </source>
</evidence>
<keyword evidence="4" id="KW-0802">TPR repeat</keyword>
<dbReference type="SUPFAM" id="SSF48452">
    <property type="entry name" value="TPR-like"/>
    <property type="match status" value="1"/>
</dbReference>
<dbReference type="AlphaFoldDB" id="A0ABD3QUJ0"/>
<keyword evidence="6" id="KW-1185">Reference proteome</keyword>
<evidence type="ECO:0000256" key="2">
    <source>
        <dbReference type="ARBA" id="ARBA00019992"/>
    </source>
</evidence>
<sequence length="438" mass="49227">MEFTHPYIESVLGQQDVSEYSPVANDNNATELLLQADSHWQRGNIASCFQCLDAARASDKLSNNTDQHLALGLECLANGQLDKAYAAFVQTALSAAENDDNTLKVFATERAVNIAFWMGCVDKMESAIQPLCRSAETLPYAGGIVAFVQHMAGQSAHAEETARRAIAAGFDDPWTLHAVAHCLYSLGRISECAEWIRENRRAAVKCSTFMRTHFEFHLALCLIDMKDIEGLGELVSGPLWGDLLDDEKDDYWAATGVLNVLWKAELRGLLFDCQRDRDYHIENVMRHLEQSASASRSKVFSLCILRWATGEFREMWLQKLYAASVDNEVFKIMVDAISIIYPMGGEDGMTNNTEKWRHVNSLIFPVADHLSELGASPEQREVLEEFVGTILLKNKELAPGGDEYPKEVDDKPVESIDRWLERNRRPGVSYYDQFCGLK</sequence>
<organism evidence="5 6">
    <name type="scientific">Cyclotella cryptica</name>
    <dbReference type="NCBI Taxonomy" id="29204"/>
    <lineage>
        <taxon>Eukaryota</taxon>
        <taxon>Sar</taxon>
        <taxon>Stramenopiles</taxon>
        <taxon>Ochrophyta</taxon>
        <taxon>Bacillariophyta</taxon>
        <taxon>Coscinodiscophyceae</taxon>
        <taxon>Thalassiosirophycidae</taxon>
        <taxon>Stephanodiscales</taxon>
        <taxon>Stephanodiscaceae</taxon>
        <taxon>Cyclotella</taxon>
    </lineage>
</organism>
<evidence type="ECO:0000313" key="5">
    <source>
        <dbReference type="EMBL" id="KAL3801660.1"/>
    </source>
</evidence>
<protein>
    <recommendedName>
        <fullName evidence="2">Tetratricopeptide repeat protein 38</fullName>
    </recommendedName>
</protein>
<comment type="similarity">
    <text evidence="1">Belongs to the TTC38 family.</text>
</comment>
<keyword evidence="3" id="KW-0677">Repeat</keyword>
<dbReference type="Gene3D" id="1.25.40.10">
    <property type="entry name" value="Tetratricopeptide repeat domain"/>
    <property type="match status" value="1"/>
</dbReference>
<dbReference type="Proteomes" id="UP001516023">
    <property type="component" value="Unassembled WGS sequence"/>
</dbReference>
<dbReference type="InterPro" id="IPR011990">
    <property type="entry name" value="TPR-like_helical_dom_sf"/>
</dbReference>
<accession>A0ABD3QUJ0</accession>
<dbReference type="EMBL" id="JABMIG020000025">
    <property type="protein sequence ID" value="KAL3801660.1"/>
    <property type="molecule type" value="Genomic_DNA"/>
</dbReference>